<evidence type="ECO:0000256" key="1">
    <source>
        <dbReference type="SAM" id="SignalP"/>
    </source>
</evidence>
<dbReference type="SUPFAM" id="SSF82171">
    <property type="entry name" value="DPP6 N-terminal domain-like"/>
    <property type="match status" value="1"/>
</dbReference>
<keyword evidence="1" id="KW-0732">Signal</keyword>
<gene>
    <name evidence="2" type="ORF">ABFY20_00655</name>
</gene>
<name>A0AB39BHQ3_9MICO</name>
<dbReference type="PROSITE" id="PS00430">
    <property type="entry name" value="TONB_DEPENDENT_REC_1"/>
    <property type="match status" value="1"/>
</dbReference>
<dbReference type="Pfam" id="PF07676">
    <property type="entry name" value="PD40"/>
    <property type="match status" value="1"/>
</dbReference>
<proteinExistence type="predicted"/>
<dbReference type="RefSeq" id="WP_368498014.1">
    <property type="nucleotide sequence ID" value="NZ_CP162511.1"/>
</dbReference>
<dbReference type="EMBL" id="CP162511">
    <property type="protein sequence ID" value="XDI05630.1"/>
    <property type="molecule type" value="Genomic_DNA"/>
</dbReference>
<protein>
    <submittedName>
        <fullName evidence="2">Cell wall-binding repeat-containing protein</fullName>
    </submittedName>
</protein>
<accession>A0AB39BHQ3</accession>
<dbReference type="InterPro" id="IPR007253">
    <property type="entry name" value="Cell_wall-bd_2"/>
</dbReference>
<feature type="chain" id="PRO_5044228793" evidence="1">
    <location>
        <begin position="30"/>
        <end position="757"/>
    </location>
</feature>
<dbReference type="InterPro" id="IPR051922">
    <property type="entry name" value="Bact_Sporulation_Assoc"/>
</dbReference>
<organism evidence="2">
    <name type="scientific">Herbiconiux sp. A18JL235</name>
    <dbReference type="NCBI Taxonomy" id="3152363"/>
    <lineage>
        <taxon>Bacteria</taxon>
        <taxon>Bacillati</taxon>
        <taxon>Actinomycetota</taxon>
        <taxon>Actinomycetes</taxon>
        <taxon>Micrococcales</taxon>
        <taxon>Microbacteriaceae</taxon>
        <taxon>Herbiconiux</taxon>
    </lineage>
</organism>
<dbReference type="AlphaFoldDB" id="A0AB39BHQ3"/>
<dbReference type="Gene3D" id="3.40.50.12090">
    <property type="match status" value="1"/>
</dbReference>
<dbReference type="InterPro" id="IPR011042">
    <property type="entry name" value="6-blade_b-propeller_TolB-like"/>
</dbReference>
<feature type="signal peptide" evidence="1">
    <location>
        <begin position="1"/>
        <end position="29"/>
    </location>
</feature>
<dbReference type="Gene3D" id="2.120.10.30">
    <property type="entry name" value="TolB, C-terminal domain"/>
    <property type="match status" value="1"/>
</dbReference>
<dbReference type="InterPro" id="IPR011659">
    <property type="entry name" value="WD40"/>
</dbReference>
<evidence type="ECO:0000313" key="2">
    <source>
        <dbReference type="EMBL" id="XDI05630.1"/>
    </source>
</evidence>
<dbReference type="InterPro" id="IPR010916">
    <property type="entry name" value="TonB_box_CS"/>
</dbReference>
<sequence length="757" mass="76685">MKATKRSFYGVIAVLALGSAVLAQGAAHATVPGFGDTVVVSATPTGASADGDSTESSISADARYVVFTSHAKNLLPDNKPINDQVYRKDLVTGEVRLVSAVTGSENIPGSGPSAHGSISADGRLVAFASWAGNLQALPTGSGQWNVYVRDMGSNITRLISVASSGMRAGNGESSDPAISSDGSTVAFVSKATDLISTSTVPSTRSFVYRAPAEADATSRVELVSVADGSTAEHPILLDALADEPSVSADGSVIAFTTAASNARPRGNPAGATQVYVRIGSSTRLVSESRNGGGVGGNGGSWMPSLSGDGSTIAYLTAATDIVDTPGTGRNEQVMVRNLRESSSTLVSVNRSGTSAANDRSDWPALSADGSIVTFTSWATDLVESDTRGMAQVYARSARGVSLVSVDRTTGAAGSAWSWDSAISADGRVVVLTSDAVLSASPGSIWSTIYAVGAEVPTIERVAGVDRFETSASISARAFSAGVDTVYVASGAVYADALAVSATAGPQFAPVLLTPRDSIPPAAASELGRLRPGKIVVVGGVNSVSDAVLKGLESYAPSVSRIGGADRYEVAVNISKSIFGSGGIAVTYIASGENFADALSGSAAAGSRGGPVLLVTKNSAPDSVLAELRRTQPEKIVVLGGPNTIADSVVDAVKTIAPTERIAGSDRFATSAAIASNAFPSKSKTVYVASGNTFPDALSGAAAAITQQAPVLLVGPDTVPSTVALELQRLDPTRIIVLGGTSSISRDVEGALRQYVIG</sequence>
<dbReference type="GO" id="GO:0030288">
    <property type="term" value="C:outer membrane-bounded periplasmic space"/>
    <property type="evidence" value="ECO:0007669"/>
    <property type="project" value="TreeGrafter"/>
</dbReference>
<dbReference type="Pfam" id="PF04122">
    <property type="entry name" value="CW_binding_2"/>
    <property type="match status" value="3"/>
</dbReference>
<dbReference type="PANTHER" id="PTHR30032">
    <property type="entry name" value="N-ACETYLMURAMOYL-L-ALANINE AMIDASE-RELATED"/>
    <property type="match status" value="1"/>
</dbReference>
<dbReference type="PANTHER" id="PTHR30032:SF4">
    <property type="entry name" value="AMIDASE ENHANCER"/>
    <property type="match status" value="1"/>
</dbReference>
<reference evidence="2" key="1">
    <citation type="submission" date="2024-05" db="EMBL/GenBank/DDBJ databases">
        <title>Herbiconiux sp. A18JL235.</title>
        <authorList>
            <person name="Zhang G."/>
        </authorList>
    </citation>
    <scope>NUCLEOTIDE SEQUENCE</scope>
    <source>
        <strain evidence="2">A18JL235</strain>
    </source>
</reference>